<proteinExistence type="predicted"/>
<gene>
    <name evidence="1" type="ORF">LCGC14_1515680</name>
</gene>
<name>A0A0F9LFQ1_9ZZZZ</name>
<feature type="non-terminal residue" evidence="1">
    <location>
        <position position="296"/>
    </location>
</feature>
<dbReference type="AlphaFoldDB" id="A0A0F9LFQ1"/>
<reference evidence="1" key="1">
    <citation type="journal article" date="2015" name="Nature">
        <title>Complex archaea that bridge the gap between prokaryotes and eukaryotes.</title>
        <authorList>
            <person name="Spang A."/>
            <person name="Saw J.H."/>
            <person name="Jorgensen S.L."/>
            <person name="Zaremba-Niedzwiedzka K."/>
            <person name="Martijn J."/>
            <person name="Lind A.E."/>
            <person name="van Eijk R."/>
            <person name="Schleper C."/>
            <person name="Guy L."/>
            <person name="Ettema T.J."/>
        </authorList>
    </citation>
    <scope>NUCLEOTIDE SEQUENCE</scope>
</reference>
<comment type="caution">
    <text evidence="1">The sequence shown here is derived from an EMBL/GenBank/DDBJ whole genome shotgun (WGS) entry which is preliminary data.</text>
</comment>
<protein>
    <submittedName>
        <fullName evidence="1">Uncharacterized protein</fullName>
    </submittedName>
</protein>
<sequence>MSRDTPRERNFILQTVGMVTPFPDYLPMARAKWFLGNVNESNSIMDSSGQARTLTLGGVIPILDLATTNTSSADRITVTFSHTCTGSNLGLLVYVGHADADVRAADTVTYNGVSMTSEVAKTKTFVGGEVVVECFSLIAPASGANDVVVTWDTDVIASWVVAISYTNTNQTDLVGATGNNSGDNNSPSVSVTTTIDNSMIVAGYTFLGGDGDPSTPGDTERWDIVTGVSTTADIASAGGELLKATAGAGTVNMTANAFDDWAMVGVELKAVSIGFGIDDYMPYPLLLGGNYWSRAD</sequence>
<accession>A0A0F9LFQ1</accession>
<evidence type="ECO:0000313" key="1">
    <source>
        <dbReference type="EMBL" id="KKM63030.1"/>
    </source>
</evidence>
<organism evidence="1">
    <name type="scientific">marine sediment metagenome</name>
    <dbReference type="NCBI Taxonomy" id="412755"/>
    <lineage>
        <taxon>unclassified sequences</taxon>
        <taxon>metagenomes</taxon>
        <taxon>ecological metagenomes</taxon>
    </lineage>
</organism>
<dbReference type="EMBL" id="LAZR01011176">
    <property type="protein sequence ID" value="KKM63030.1"/>
    <property type="molecule type" value="Genomic_DNA"/>
</dbReference>